<protein>
    <submittedName>
        <fullName evidence="1">Uncharacterized protein</fullName>
    </submittedName>
</protein>
<proteinExistence type="predicted"/>
<gene>
    <name evidence="1" type="ORF">AB4Y32_30600</name>
</gene>
<keyword evidence="2" id="KW-1185">Reference proteome</keyword>
<dbReference type="Proteomes" id="UP001558850">
    <property type="component" value="Unassembled WGS sequence"/>
</dbReference>
<evidence type="ECO:0000313" key="2">
    <source>
        <dbReference type="Proteomes" id="UP001558850"/>
    </source>
</evidence>
<evidence type="ECO:0000313" key="1">
    <source>
        <dbReference type="EMBL" id="MEX3936093.1"/>
    </source>
</evidence>
<dbReference type="EMBL" id="JBFRCH010000027">
    <property type="protein sequence ID" value="MEX3936093.1"/>
    <property type="molecule type" value="Genomic_DNA"/>
</dbReference>
<sequence>MSERLGHSRVQVTASYFGPTPKNVKKADDEAAAQLGAAAVDVETVVNGSDAQVEPQRTVSEPVSDAREATGASLPTNQARSGTVRTTSADSGLPGAYYKNAPAGRKHPDDLETTSAEERAKAEEKKAGAAEAEKVAGSSNGASDRNKSAGGAEGSAFDERRAQKRTVIESDTRGPVPALTRSTADF</sequence>
<name>A0ACC6U8R8_9BURK</name>
<comment type="caution">
    <text evidence="1">The sequence shown here is derived from an EMBL/GenBank/DDBJ whole genome shotgun (WGS) entry which is preliminary data.</text>
</comment>
<reference evidence="1" key="1">
    <citation type="submission" date="2024-07" db="EMBL/GenBank/DDBJ databases">
        <title>A survey of Mimosa microsymbionts across Brazilian biomes reveals a high diversity of Paraburkholderia nodulating endemic species, but also that Cupriavidus is common as a symbiont of widespread species.</title>
        <authorList>
            <person name="Rouws L."/>
            <person name="Barauna A."/>
            <person name="Beukes C."/>
            <person name="Rouws J.R.C."/>
            <person name="De Faria S.M."/>
            <person name="Gross E."/>
            <person name="Bueno Dos Reis Junior F."/>
            <person name="Simon M.F."/>
            <person name="Maluk M."/>
            <person name="Odee D.W."/>
            <person name="Kenicer G."/>
            <person name="Young J.P.W."/>
            <person name="Reis V.M."/>
            <person name="Zilli J."/>
            <person name="James E.K."/>
        </authorList>
    </citation>
    <scope>NUCLEOTIDE SEQUENCE</scope>
    <source>
        <strain evidence="1">EG181B</strain>
    </source>
</reference>
<accession>A0ACC6U8R8</accession>
<organism evidence="1 2">
    <name type="scientific">Paraburkholderia phymatum</name>
    <dbReference type="NCBI Taxonomy" id="148447"/>
    <lineage>
        <taxon>Bacteria</taxon>
        <taxon>Pseudomonadati</taxon>
        <taxon>Pseudomonadota</taxon>
        <taxon>Betaproteobacteria</taxon>
        <taxon>Burkholderiales</taxon>
        <taxon>Burkholderiaceae</taxon>
        <taxon>Paraburkholderia</taxon>
    </lineage>
</organism>